<comment type="caution">
    <text evidence="7">The sequence shown here is derived from an EMBL/GenBank/DDBJ whole genome shotgun (WGS) entry which is preliminary data.</text>
</comment>
<dbReference type="SUPFAM" id="SSF57701">
    <property type="entry name" value="Zn2/Cys6 DNA-binding domain"/>
    <property type="match status" value="1"/>
</dbReference>
<comment type="similarity">
    <text evidence="3">Belongs to the Diels-Alderase family.</text>
</comment>
<sequence>MIERLRVGLVVLALAVLAVTQDSTERSDSWLGEWKSQQVILGSDITEGCETSRVSAFDISKGRKPIRFSTSPTDNWELPRIEPMNETAGEQWEFDAVSDDGLSGLIFGFYRDPNYSVLGAGNLRMYVEFAFPDGKRFVQIDYPSESTIESCRGAGTRGEWKEGNKYTYSWEVSDDMRQSRVVWNTPKTSGMLTLRSVAPPRYADGTTWPSTNASLLTVPHFYWTEPIPVAEVTVDAVVEGKKVAWSGIGGHERLWGAFNWLTCLDSMHFVRLRAGPYALTFWDFESWRYKGLRVPSVVLVEEGAVVFDSRRTEPSETDDFFTWSKLYDIEGVTGKLRDKARGFVIDLSSPTRGQQWTFLVTHKNVYFEYFLGGGVGGTGYTATVIGGQVGMQRQWEGVGVTEVLKLPEQSLVYQLHGMGIVQKLNTIQHWPGHENFLIGPRFSTRRRAHFHVAMLAPPAPVPATSMATLNLRFSRRSACDRCRAYKLRCQRDDRHGRPCERCAKSRLACVTTFDPASTSSSAAASSASQPPRHNISAQSQHQHHQQNNNGQVQVGAREHHTLLPSPERLHSPPDQRDRRHSAFARSDREPDDGHFQHLGEAPRENTSMERSANPGADNMLLDSNSLGLDPMDFTLPGMSFDANDLSLLMADHSPTRAEGHEDDATLCGPGSGPNLGWGSHGAHPESCLNPPGRNTRDFESADVMAAPVDTNRLTGSYKDLLKLSLELVEDREILDTQAPLTARPSIAPLTCSSTQQQQPVNRVLNQTARFWDIVKAMSSASSETCANGSGGGVGCCGSGESGSQTRSNSTSSSISLVNLNSLHHGWDNASMNGNGDLDSNFSASSSSSLPSSASGRQDHLLMINLVMTYVNLLRNCRAVFTRLYNALQVTPSPESNAMLSLPSLQFGEFQVENNVSIQVKVFIELASGMLQRIGNALGINTGTGSGGSTSPDDQNYRLLFLNDPVAVSTREIILSQESMQGGIHGGEPPLMDIMSNLKRLLERR</sequence>
<reference evidence="7" key="1">
    <citation type="submission" date="2023-06" db="EMBL/GenBank/DDBJ databases">
        <title>Genome-scale phylogeny and comparative genomics of the fungal order Sordariales.</title>
        <authorList>
            <consortium name="Lawrence Berkeley National Laboratory"/>
            <person name="Hensen N."/>
            <person name="Bonometti L."/>
            <person name="Westerberg I."/>
            <person name="Brannstrom I.O."/>
            <person name="Guillou S."/>
            <person name="Cros-Aarteil S."/>
            <person name="Calhoun S."/>
            <person name="Haridas S."/>
            <person name="Kuo A."/>
            <person name="Mondo S."/>
            <person name="Pangilinan J."/>
            <person name="Riley R."/>
            <person name="LaButti K."/>
            <person name="Andreopoulos B."/>
            <person name="Lipzen A."/>
            <person name="Chen C."/>
            <person name="Yanf M."/>
            <person name="Daum C."/>
            <person name="Ng V."/>
            <person name="Clum A."/>
            <person name="Steindorff A."/>
            <person name="Ohm R."/>
            <person name="Martin F."/>
            <person name="Silar P."/>
            <person name="Natvig D."/>
            <person name="Lalanne C."/>
            <person name="Gautier V."/>
            <person name="Ament-velasquez S.L."/>
            <person name="Kruys A."/>
            <person name="Hutchinson M.I."/>
            <person name="Powell A.J."/>
            <person name="Barry K."/>
            <person name="Miller A.N."/>
            <person name="Grigoriev I.V."/>
            <person name="Debuchy R."/>
            <person name="Gladieux P."/>
            <person name="Thoren M.H."/>
            <person name="Johannesson H."/>
        </authorList>
    </citation>
    <scope>NUCLEOTIDE SEQUENCE</scope>
    <source>
        <strain evidence="7">SMH3187-1</strain>
    </source>
</reference>
<dbReference type="AlphaFoldDB" id="A0AA40K7J6"/>
<dbReference type="InterPro" id="IPR054499">
    <property type="entry name" value="DA_C"/>
</dbReference>
<dbReference type="InterPro" id="IPR056402">
    <property type="entry name" value="DA_N"/>
</dbReference>
<feature type="compositionally biased region" description="Low complexity" evidence="4">
    <location>
        <begin position="516"/>
        <end position="528"/>
    </location>
</feature>
<keyword evidence="5" id="KW-0732">Signal</keyword>
<evidence type="ECO:0000259" key="6">
    <source>
        <dbReference type="PROSITE" id="PS50048"/>
    </source>
</evidence>
<proteinExistence type="inferred from homology"/>
<dbReference type="GO" id="GO:0008270">
    <property type="term" value="F:zinc ion binding"/>
    <property type="evidence" value="ECO:0007669"/>
    <property type="project" value="InterPro"/>
</dbReference>
<dbReference type="Pfam" id="PF24137">
    <property type="entry name" value="DA_N"/>
    <property type="match status" value="1"/>
</dbReference>
<feature type="compositionally biased region" description="Basic and acidic residues" evidence="4">
    <location>
        <begin position="585"/>
        <end position="607"/>
    </location>
</feature>
<feature type="chain" id="PRO_5041453466" description="Zn(2)-C6 fungal-type domain-containing protein" evidence="5">
    <location>
        <begin position="21"/>
        <end position="1004"/>
    </location>
</feature>
<dbReference type="GO" id="GO:0000981">
    <property type="term" value="F:DNA-binding transcription factor activity, RNA polymerase II-specific"/>
    <property type="evidence" value="ECO:0007669"/>
    <property type="project" value="InterPro"/>
</dbReference>
<evidence type="ECO:0000256" key="3">
    <source>
        <dbReference type="ARBA" id="ARBA00046325"/>
    </source>
</evidence>
<dbReference type="Pfam" id="PF00172">
    <property type="entry name" value="Zn_clus"/>
    <property type="match status" value="1"/>
</dbReference>
<dbReference type="InterPro" id="IPR001138">
    <property type="entry name" value="Zn2Cys6_DnaBD"/>
</dbReference>
<dbReference type="PROSITE" id="PS50048">
    <property type="entry name" value="ZN2_CY6_FUNGAL_2"/>
    <property type="match status" value="1"/>
</dbReference>
<feature type="domain" description="Zn(2)-C6 fungal-type" evidence="6">
    <location>
        <begin position="478"/>
        <end position="511"/>
    </location>
</feature>
<dbReference type="SUPFAM" id="SSF159245">
    <property type="entry name" value="AttH-like"/>
    <property type="match status" value="1"/>
</dbReference>
<feature type="compositionally biased region" description="Low complexity" evidence="4">
    <location>
        <begin position="536"/>
        <end position="555"/>
    </location>
</feature>
<feature type="signal peptide" evidence="5">
    <location>
        <begin position="1"/>
        <end position="20"/>
    </location>
</feature>
<protein>
    <recommendedName>
        <fullName evidence="6">Zn(2)-C6 fungal-type domain-containing protein</fullName>
    </recommendedName>
</protein>
<accession>A0AA40K7J6</accession>
<keyword evidence="2" id="KW-0539">Nucleus</keyword>
<feature type="compositionally biased region" description="Basic and acidic residues" evidence="4">
    <location>
        <begin position="556"/>
        <end position="577"/>
    </location>
</feature>
<dbReference type="Pfam" id="PF22903">
    <property type="entry name" value="DA_C"/>
    <property type="match status" value="1"/>
</dbReference>
<feature type="region of interest" description="Disordered" evidence="4">
    <location>
        <begin position="514"/>
        <end position="623"/>
    </location>
</feature>
<dbReference type="InterPro" id="IPR036864">
    <property type="entry name" value="Zn2-C6_fun-type_DNA-bd_sf"/>
</dbReference>
<evidence type="ECO:0000313" key="7">
    <source>
        <dbReference type="EMBL" id="KAK0748889.1"/>
    </source>
</evidence>
<organism evidence="7 8">
    <name type="scientific">Schizothecium vesticola</name>
    <dbReference type="NCBI Taxonomy" id="314040"/>
    <lineage>
        <taxon>Eukaryota</taxon>
        <taxon>Fungi</taxon>
        <taxon>Dikarya</taxon>
        <taxon>Ascomycota</taxon>
        <taxon>Pezizomycotina</taxon>
        <taxon>Sordariomycetes</taxon>
        <taxon>Sordariomycetidae</taxon>
        <taxon>Sordariales</taxon>
        <taxon>Schizotheciaceae</taxon>
        <taxon>Schizothecium</taxon>
    </lineage>
</organism>
<dbReference type="PROSITE" id="PS00463">
    <property type="entry name" value="ZN2_CY6_FUNGAL_1"/>
    <property type="match status" value="1"/>
</dbReference>
<dbReference type="EMBL" id="JAUKUD010000003">
    <property type="protein sequence ID" value="KAK0748889.1"/>
    <property type="molecule type" value="Genomic_DNA"/>
</dbReference>
<dbReference type="Gene3D" id="4.10.240.10">
    <property type="entry name" value="Zn(2)-C6 fungal-type DNA-binding domain"/>
    <property type="match status" value="1"/>
</dbReference>
<keyword evidence="1" id="KW-0413">Isomerase</keyword>
<dbReference type="Proteomes" id="UP001172155">
    <property type="component" value="Unassembled WGS sequence"/>
</dbReference>
<evidence type="ECO:0000256" key="1">
    <source>
        <dbReference type="ARBA" id="ARBA00023235"/>
    </source>
</evidence>
<evidence type="ECO:0000313" key="8">
    <source>
        <dbReference type="Proteomes" id="UP001172155"/>
    </source>
</evidence>
<name>A0AA40K7J6_9PEZI</name>
<evidence type="ECO:0000256" key="5">
    <source>
        <dbReference type="SAM" id="SignalP"/>
    </source>
</evidence>
<dbReference type="CDD" id="cd00067">
    <property type="entry name" value="GAL4"/>
    <property type="match status" value="1"/>
</dbReference>
<evidence type="ECO:0000256" key="2">
    <source>
        <dbReference type="ARBA" id="ARBA00023242"/>
    </source>
</evidence>
<dbReference type="GO" id="GO:0016853">
    <property type="term" value="F:isomerase activity"/>
    <property type="evidence" value="ECO:0007669"/>
    <property type="project" value="UniProtKB-KW"/>
</dbReference>
<evidence type="ECO:0000256" key="4">
    <source>
        <dbReference type="SAM" id="MobiDB-lite"/>
    </source>
</evidence>
<gene>
    <name evidence="7" type="ORF">B0T18DRAFT_486949</name>
</gene>
<keyword evidence="8" id="KW-1185">Reference proteome</keyword>